<accession>M1GXU9</accession>
<dbReference type="KEGG" id="vg:41900269"/>
<reference evidence="1 2" key="1">
    <citation type="submission" date="2012-10" db="EMBL/GenBank/DDBJ databases">
        <title>Towards defining the chloroviruses: a genomic journey through a genus of large DNA viruses.</title>
        <authorList>
            <person name="Jeanniard A."/>
            <person name="Dunigan D.D."/>
            <person name="Gurnon J.R."/>
            <person name="Agarkova I."/>
            <person name="Kang M."/>
            <person name="Vitek J."/>
            <person name="Duncan G."/>
            <person name="McClung O.W."/>
            <person name="Larsen M."/>
            <person name="Claverie J.-M."/>
            <person name="Van Etten J.L."/>
            <person name="Blanc G."/>
        </authorList>
    </citation>
    <scope>NUCLEOTIDE SEQUENCE [LARGE SCALE GENOMIC DNA]</scope>
</reference>
<dbReference type="RefSeq" id="YP_009701704.1">
    <property type="nucleotide sequence ID" value="NC_044937.1"/>
</dbReference>
<protein>
    <submittedName>
        <fullName evidence="1">Uncharacterized protein</fullName>
    </submittedName>
</protein>
<dbReference type="EMBL" id="JX997159">
    <property type="protein sequence ID" value="AGE50368.1"/>
    <property type="molecule type" value="Genomic_DNA"/>
</dbReference>
<dbReference type="InterPro" id="IPR009820">
    <property type="entry name" value="DUF1390"/>
</dbReference>
<evidence type="ECO:0000313" key="1">
    <source>
        <dbReference type="EMBL" id="AGE50368.1"/>
    </source>
</evidence>
<gene>
    <name evidence="1" type="primary">CVA-1_038R</name>
    <name evidence="1" type="ORF">PBCVCVA1_038R</name>
</gene>
<proteinExistence type="predicted"/>
<keyword evidence="2" id="KW-1185">Reference proteome</keyword>
<dbReference type="Pfam" id="PF07150">
    <property type="entry name" value="DUF1390"/>
    <property type="match status" value="1"/>
</dbReference>
<dbReference type="Proteomes" id="UP000243236">
    <property type="component" value="Segment"/>
</dbReference>
<organism evidence="1 2">
    <name type="scientific">Paramecium bursaria Chlorella virus CVA-1</name>
    <dbReference type="NCBI Taxonomy" id="42683"/>
    <lineage>
        <taxon>Viruses</taxon>
        <taxon>Varidnaviria</taxon>
        <taxon>Bamfordvirae</taxon>
        <taxon>Nucleocytoviricota</taxon>
        <taxon>Megaviricetes</taxon>
        <taxon>Algavirales</taxon>
        <taxon>Phycodnaviridae</taxon>
        <taxon>Chlorovirus</taxon>
        <taxon>Chlorovirus conductrix</taxon>
        <taxon>Paramecium bursaria Chlorella virus A1</taxon>
    </lineage>
</organism>
<sequence length="247" mass="28069">MVEIHSIPYHICGCGYKTSAHGNASRHKKTKCGHEIVVKKLEFVLKEDYDRKEVVPQTVYNGNVGSVINDSSINLNITLAVPDRSAVEAVYDVFKKPEFISEIRGADPQQIPAILFRYTRGICADQKFIKYDSDKNVVVHKDPVTGKDTTKDLKKYRNEYLKESANLFDDDYHIPYAPQNIQRALKDMTAPSFDTGKKKEKPISGAQVIKMCATGDHRMYKFPIETKEFYNDVAKNVDVEIKSTDKL</sequence>
<dbReference type="GeneID" id="41900269"/>
<evidence type="ECO:0000313" key="2">
    <source>
        <dbReference type="Proteomes" id="UP000243236"/>
    </source>
</evidence>
<name>M1GXU9_9PHYC</name>